<evidence type="ECO:0000256" key="4">
    <source>
        <dbReference type="ARBA" id="ARBA00022695"/>
    </source>
</evidence>
<feature type="region of interest" description="Disordered" evidence="12">
    <location>
        <begin position="1"/>
        <end position="69"/>
    </location>
</feature>
<dbReference type="Proteomes" id="UP000887575">
    <property type="component" value="Unassembled WGS sequence"/>
</dbReference>
<dbReference type="GO" id="GO:0005730">
    <property type="term" value="C:nucleolus"/>
    <property type="evidence" value="ECO:0007669"/>
    <property type="project" value="TreeGrafter"/>
</dbReference>
<dbReference type="GO" id="GO:0006302">
    <property type="term" value="P:double-strand break repair"/>
    <property type="evidence" value="ECO:0007669"/>
    <property type="project" value="TreeGrafter"/>
</dbReference>
<keyword evidence="11" id="KW-0175">Coiled coil</keyword>
<evidence type="ECO:0000259" key="15">
    <source>
        <dbReference type="PROSITE" id="PS51977"/>
    </source>
</evidence>
<dbReference type="GO" id="GO:1990404">
    <property type="term" value="F:NAD+-protein mono-ADP-ribosyltransferase activity"/>
    <property type="evidence" value="ECO:0007669"/>
    <property type="project" value="TreeGrafter"/>
</dbReference>
<dbReference type="Pfam" id="PF02877">
    <property type="entry name" value="PARP_reg"/>
    <property type="match status" value="1"/>
</dbReference>
<protein>
    <recommendedName>
        <fullName evidence="10">Poly [ADP-ribose] polymerase</fullName>
        <shortName evidence="10">PARP</shortName>
        <ecNumber evidence="10">2.4.2.-</ecNumber>
    </recommendedName>
</protein>
<keyword evidence="2 10" id="KW-0328">Glycosyltransferase</keyword>
<feature type="coiled-coil region" evidence="11">
    <location>
        <begin position="261"/>
        <end position="291"/>
    </location>
</feature>
<evidence type="ECO:0000256" key="3">
    <source>
        <dbReference type="ARBA" id="ARBA00022679"/>
    </source>
</evidence>
<keyword evidence="4" id="KW-0548">Nucleotidyltransferase</keyword>
<accession>A0AAF3J661</accession>
<evidence type="ECO:0000313" key="17">
    <source>
        <dbReference type="WBParaSite" id="MBELARI_LOCUS18662"/>
    </source>
</evidence>
<dbReference type="CDD" id="cd01437">
    <property type="entry name" value="parp_like"/>
    <property type="match status" value="1"/>
</dbReference>
<dbReference type="InterPro" id="IPR012317">
    <property type="entry name" value="Poly(ADP-ribose)pol_cat_dom"/>
</dbReference>
<dbReference type="PROSITE" id="PS51060">
    <property type="entry name" value="PARP_ALPHA_HD"/>
    <property type="match status" value="1"/>
</dbReference>
<dbReference type="WBParaSite" id="MBELARI_LOCUS18662">
    <property type="protein sequence ID" value="MBELARI_LOCUS18662"/>
    <property type="gene ID" value="MBELARI_LOCUS18662"/>
</dbReference>
<evidence type="ECO:0000256" key="12">
    <source>
        <dbReference type="SAM" id="MobiDB-lite"/>
    </source>
</evidence>
<reference evidence="17" key="1">
    <citation type="submission" date="2024-02" db="UniProtKB">
        <authorList>
            <consortium name="WormBaseParasite"/>
        </authorList>
    </citation>
    <scope>IDENTIFICATION</scope>
</reference>
<dbReference type="EC" id="2.4.2.-" evidence="10"/>
<dbReference type="FunFam" id="3.90.228.10:FF:000002">
    <property type="entry name" value="Poly [ADP-ribose] polymerase"/>
    <property type="match status" value="1"/>
</dbReference>
<dbReference type="CDD" id="cd07997">
    <property type="entry name" value="WGR_PARP"/>
    <property type="match status" value="1"/>
</dbReference>
<evidence type="ECO:0000256" key="1">
    <source>
        <dbReference type="ARBA" id="ARBA00004123"/>
    </source>
</evidence>
<dbReference type="Pfam" id="PF05406">
    <property type="entry name" value="WGR"/>
    <property type="match status" value="1"/>
</dbReference>
<evidence type="ECO:0000256" key="2">
    <source>
        <dbReference type="ARBA" id="ARBA00022676"/>
    </source>
</evidence>
<keyword evidence="5" id="KW-0013">ADP-ribosylation</keyword>
<dbReference type="SUPFAM" id="SSF56399">
    <property type="entry name" value="ADP-ribosylation"/>
    <property type="match status" value="1"/>
</dbReference>
<dbReference type="InterPro" id="IPR036930">
    <property type="entry name" value="WGR_dom_sf"/>
</dbReference>
<dbReference type="GO" id="GO:0003950">
    <property type="term" value="F:NAD+ poly-ADP-ribosyltransferase activity"/>
    <property type="evidence" value="ECO:0007669"/>
    <property type="project" value="UniProtKB-UniRule"/>
</dbReference>
<evidence type="ECO:0000259" key="14">
    <source>
        <dbReference type="PROSITE" id="PS51060"/>
    </source>
</evidence>
<evidence type="ECO:0000256" key="6">
    <source>
        <dbReference type="ARBA" id="ARBA00023027"/>
    </source>
</evidence>
<dbReference type="InterPro" id="IPR036616">
    <property type="entry name" value="Poly(ADP-ribose)pol_reg_dom_sf"/>
</dbReference>
<dbReference type="Pfam" id="PF00644">
    <property type="entry name" value="PARP"/>
    <property type="match status" value="1"/>
</dbReference>
<sequence length="574" mass="64683">MARTRKQAKAAEQAADEPVEDQPGPSDAPAQKRRRVAPGAVKPKEKVKEEEKDADEEEEEKPETNHKSAPRVVRCVGPAPVFESCSIKEKSVVYAMQDSVYSVMLNKTDIGNNNNKFYGIQVLQLENNQFGCFLWWGRVGYAGQNSLARFPSAIGATNMFCSKFSAKTGLAWDERNEAAVYGKYRLVEIDQFQDTLDKENEGNEQDADDKVKQEVPDSVLAAEIQEVIKMITNLSMLANGIRSIELSYENSEKMPLGKLTAAQLERGYENLKELENLLKRKKCDRSLLIRATNDFYSNIPHSLGFSRPKVIDDMDEVKAKCELLDTLKEVQIAIKTIKEGENGIKEEQNPIDRMYLSLKCDFQVVSPKSANFKMIQDYMQKTHASTHTFAMKIKTVFEVKRHVEDERFIDHGNKMLLWHGSRLTNFCGILSHGLRIAPPEAPCTGYMFGKGIYFADSSSKSGNYCYPKNKEEGLLVLAEVSLGVVNEKKGADYDASKLPAGKHSTFGMGQWAPSSGKQSFKKIFDDVVVPMGPLERVTDRTDCSLLYNEYIVYNEAQVRLRFLVQTEFSDDLDI</sequence>
<evidence type="ECO:0000256" key="5">
    <source>
        <dbReference type="ARBA" id="ARBA00022765"/>
    </source>
</evidence>
<dbReference type="Gene3D" id="3.90.228.10">
    <property type="match status" value="1"/>
</dbReference>
<feature type="domain" description="WGR" evidence="15">
    <location>
        <begin position="90"/>
        <end position="184"/>
    </location>
</feature>
<evidence type="ECO:0000256" key="9">
    <source>
        <dbReference type="ARBA" id="ARBA00033987"/>
    </source>
</evidence>
<proteinExistence type="inferred from homology"/>
<keyword evidence="3 10" id="KW-0808">Transferase</keyword>
<dbReference type="PROSITE" id="PS51059">
    <property type="entry name" value="PARP_CATALYTIC"/>
    <property type="match status" value="1"/>
</dbReference>
<dbReference type="InterPro" id="IPR008893">
    <property type="entry name" value="WGR_domain"/>
</dbReference>
<feature type="compositionally biased region" description="Acidic residues" evidence="12">
    <location>
        <begin position="52"/>
        <end position="61"/>
    </location>
</feature>
<dbReference type="PANTHER" id="PTHR10459:SF117">
    <property type="entry name" value="POLY [ADP-RIBOSE] POLYMERASE TANKYRASE"/>
    <property type="match status" value="1"/>
</dbReference>
<comment type="catalytic activity">
    <reaction evidence="9">
        <text>NAD(+) + (ADP-D-ribosyl)n-acceptor = nicotinamide + (ADP-D-ribosyl)n+1-acceptor + H(+).</text>
        <dbReference type="EC" id="2.4.2.30"/>
    </reaction>
</comment>
<evidence type="ECO:0000256" key="7">
    <source>
        <dbReference type="ARBA" id="ARBA00023242"/>
    </source>
</evidence>
<evidence type="ECO:0000256" key="10">
    <source>
        <dbReference type="RuleBase" id="RU362114"/>
    </source>
</evidence>
<dbReference type="GO" id="GO:0070212">
    <property type="term" value="P:protein poly-ADP-ribosylation"/>
    <property type="evidence" value="ECO:0007669"/>
    <property type="project" value="TreeGrafter"/>
</dbReference>
<dbReference type="PANTHER" id="PTHR10459">
    <property type="entry name" value="DNA LIGASE"/>
    <property type="match status" value="1"/>
</dbReference>
<dbReference type="SMART" id="SM00773">
    <property type="entry name" value="WGR"/>
    <property type="match status" value="1"/>
</dbReference>
<feature type="domain" description="PARP alpha-helical" evidence="14">
    <location>
        <begin position="217"/>
        <end position="338"/>
    </location>
</feature>
<dbReference type="AlphaFoldDB" id="A0AAF3J661"/>
<evidence type="ECO:0000256" key="11">
    <source>
        <dbReference type="SAM" id="Coils"/>
    </source>
</evidence>
<comment type="similarity">
    <text evidence="8">Belongs to the ARTD/PARP family.</text>
</comment>
<dbReference type="InterPro" id="IPR050800">
    <property type="entry name" value="ARTD/PARP"/>
</dbReference>
<keyword evidence="16" id="KW-1185">Reference proteome</keyword>
<evidence type="ECO:0000259" key="13">
    <source>
        <dbReference type="PROSITE" id="PS51059"/>
    </source>
</evidence>
<organism evidence="16 17">
    <name type="scientific">Mesorhabditis belari</name>
    <dbReference type="NCBI Taxonomy" id="2138241"/>
    <lineage>
        <taxon>Eukaryota</taxon>
        <taxon>Metazoa</taxon>
        <taxon>Ecdysozoa</taxon>
        <taxon>Nematoda</taxon>
        <taxon>Chromadorea</taxon>
        <taxon>Rhabditida</taxon>
        <taxon>Rhabditina</taxon>
        <taxon>Rhabditomorpha</taxon>
        <taxon>Rhabditoidea</taxon>
        <taxon>Rhabditidae</taxon>
        <taxon>Mesorhabditinae</taxon>
        <taxon>Mesorhabditis</taxon>
    </lineage>
</organism>
<keyword evidence="7" id="KW-0539">Nucleus</keyword>
<name>A0AAF3J661_9BILA</name>
<feature type="compositionally biased region" description="Basic and acidic residues" evidence="12">
    <location>
        <begin position="42"/>
        <end position="51"/>
    </location>
</feature>
<evidence type="ECO:0000256" key="8">
    <source>
        <dbReference type="ARBA" id="ARBA00024347"/>
    </source>
</evidence>
<dbReference type="SUPFAM" id="SSF142921">
    <property type="entry name" value="WGR domain-like"/>
    <property type="match status" value="1"/>
</dbReference>
<dbReference type="SUPFAM" id="SSF47587">
    <property type="entry name" value="Domain of poly(ADP-ribose) polymerase"/>
    <property type="match status" value="1"/>
</dbReference>
<evidence type="ECO:0000313" key="16">
    <source>
        <dbReference type="Proteomes" id="UP000887575"/>
    </source>
</evidence>
<feature type="domain" description="PARP catalytic" evidence="13">
    <location>
        <begin position="349"/>
        <end position="574"/>
    </location>
</feature>
<dbReference type="PROSITE" id="PS51977">
    <property type="entry name" value="WGR"/>
    <property type="match status" value="1"/>
</dbReference>
<keyword evidence="6 10" id="KW-0520">NAD</keyword>
<dbReference type="GO" id="GO:0016779">
    <property type="term" value="F:nucleotidyltransferase activity"/>
    <property type="evidence" value="ECO:0007669"/>
    <property type="project" value="UniProtKB-KW"/>
</dbReference>
<dbReference type="InterPro" id="IPR004102">
    <property type="entry name" value="Poly(ADP-ribose)pol_reg_dom"/>
</dbReference>
<comment type="subcellular location">
    <subcellularLocation>
        <location evidence="1">Nucleus</location>
    </subcellularLocation>
</comment>
<dbReference type="Gene3D" id="1.20.142.10">
    <property type="entry name" value="Poly(ADP-ribose) polymerase, regulatory domain"/>
    <property type="match status" value="1"/>
</dbReference>